<evidence type="ECO:0000313" key="3">
    <source>
        <dbReference type="Proteomes" id="UP000324222"/>
    </source>
</evidence>
<dbReference type="AlphaFoldDB" id="A0A5B7JKT1"/>
<dbReference type="EMBL" id="VSRR010107579">
    <property type="protein sequence ID" value="MPC96852.1"/>
    <property type="molecule type" value="Genomic_DNA"/>
</dbReference>
<evidence type="ECO:0000313" key="2">
    <source>
        <dbReference type="EMBL" id="MPC96852.1"/>
    </source>
</evidence>
<organism evidence="2 3">
    <name type="scientific">Portunus trituberculatus</name>
    <name type="common">Swimming crab</name>
    <name type="synonym">Neptunus trituberculatus</name>
    <dbReference type="NCBI Taxonomy" id="210409"/>
    <lineage>
        <taxon>Eukaryota</taxon>
        <taxon>Metazoa</taxon>
        <taxon>Ecdysozoa</taxon>
        <taxon>Arthropoda</taxon>
        <taxon>Crustacea</taxon>
        <taxon>Multicrustacea</taxon>
        <taxon>Malacostraca</taxon>
        <taxon>Eumalacostraca</taxon>
        <taxon>Eucarida</taxon>
        <taxon>Decapoda</taxon>
        <taxon>Pleocyemata</taxon>
        <taxon>Brachyura</taxon>
        <taxon>Eubrachyura</taxon>
        <taxon>Portunoidea</taxon>
        <taxon>Portunidae</taxon>
        <taxon>Portuninae</taxon>
        <taxon>Portunus</taxon>
    </lineage>
</organism>
<dbReference type="Proteomes" id="UP000324222">
    <property type="component" value="Unassembled WGS sequence"/>
</dbReference>
<feature type="compositionally biased region" description="Basic and acidic residues" evidence="1">
    <location>
        <begin position="12"/>
        <end position="26"/>
    </location>
</feature>
<protein>
    <submittedName>
        <fullName evidence="2">Uncharacterized protein</fullName>
    </submittedName>
</protein>
<name>A0A5B7JKT1_PORTR</name>
<reference evidence="2 3" key="1">
    <citation type="submission" date="2019-05" db="EMBL/GenBank/DDBJ databases">
        <title>Another draft genome of Portunus trituberculatus and its Hox gene families provides insights of decapod evolution.</title>
        <authorList>
            <person name="Jeong J.-H."/>
            <person name="Song I."/>
            <person name="Kim S."/>
            <person name="Choi T."/>
            <person name="Kim D."/>
            <person name="Ryu S."/>
            <person name="Kim W."/>
        </authorList>
    </citation>
    <scope>NUCLEOTIDE SEQUENCE [LARGE SCALE GENOMIC DNA]</scope>
    <source>
        <tissue evidence="2">Muscle</tissue>
    </source>
</reference>
<keyword evidence="3" id="KW-1185">Reference proteome</keyword>
<comment type="caution">
    <text evidence="2">The sequence shown here is derived from an EMBL/GenBank/DDBJ whole genome shotgun (WGS) entry which is preliminary data.</text>
</comment>
<sequence length="76" mass="8436">MLSPYNPFSRQDTLHRVPRAEKEQRSEAVVCEPQEYAGSAPQRRGERKAVRPGHTLPEPVPPAKPRQGVLLVGSHG</sequence>
<accession>A0A5B7JKT1</accession>
<feature type="region of interest" description="Disordered" evidence="1">
    <location>
        <begin position="1"/>
        <end position="76"/>
    </location>
</feature>
<proteinExistence type="predicted"/>
<feature type="compositionally biased region" description="Polar residues" evidence="1">
    <location>
        <begin position="1"/>
        <end position="11"/>
    </location>
</feature>
<evidence type="ECO:0000256" key="1">
    <source>
        <dbReference type="SAM" id="MobiDB-lite"/>
    </source>
</evidence>
<gene>
    <name evidence="2" type="ORF">E2C01_092131</name>
</gene>